<dbReference type="PANTHER" id="PTHR14222">
    <property type="entry name" value="CONDENSIN"/>
    <property type="match status" value="1"/>
</dbReference>
<keyword evidence="4" id="KW-0226">DNA condensation</keyword>
<sequence length="1434" mass="167554">MQIDTKSNNSRLEMMEIDQGHMIPEFKFPLKRDGLQIEPSDPNKFWVKIVKSFKEWTEDRILEKLEELSDNLCGIQKCTQIIDNENFDDLYSMINRLDDIPVSGRVQILEVLNSGLQQLLKLIDKSQILNIDSAFEHRRSLQSNTMSQLMSFNTQGGKIDVNQIRNSLKSYLYLVTFFLSENSKLKESKETQSKFRKKPNPLARTGGRSNSSAQDKNVNYMTDMREKTVKSLTYFIEMVEEMELKYLWRDQKVEEDFVKSLINMSFDLLLNQNNTKFSEVKERIFAILQICMEKFGSDLKYMSSQNATKIIDLLYNQENLAPHMADFVSLVNEKIGPQMPNEILRELMNQIFKQENNQHEGLGLKNISIFMRKLSKKCPKIMYQNISTLLNLFDCESYLLRQAIIKILSNIIMFVLNKIEDQEDTNTRVAYNKTKEKFIEQIVKRFLDKSSYCRSKALKSIRKLVESNSIPRSRYSEILDQTISRLRDQTTQVRKNALKLLAFLVNMYGVILNADLVKGEQFLKIHQVREEYEQNVKDLNDLEGLIKEKAKVIQNAKDVIMSDIKSENPKVIEQEVLRDKKIQNLLKEVSELQNTYRDNEQICLHLQEYLKFLEQINQSSKYLIMLLSSKTQYDTIETVKLFQYLYLFGIESADEGIKKMLTLLFSKDIAVSTAVFECYQKLYFDTKHTSDLKARNLVDMLKGANLTHLTCVEELIKKCLAANIFERQVIMQLWMLYKEKRDQIESVIEKQKHQLNQAQIIQLRMIAKEEQRSAVKILRMVGSSNVDFIIDLKDQLFQISLRFAKEKNLDFIIMKEALVTYEKIIIHQMKKQKQRNDEQQNQQQQITEIDKKYLFEMFNVIIKSFGTENLDWFCATEAILNTLFNIKTRNSPEYAKFFIQKLTESMYQSNRQSENDDGIQSLENDNLMSQTQQSFGNLDQLRQDINDFHYAQIFFVVGHVAIKMLTFIEQIDNQLKKSGTETFNQRGPKNDKGDGDKKEEDELDQIAGGKEAEIEQYSQTLKKIIEESLIQEGLLGRFLPPMLAVSQMALQKHQNQAVQNQPVNICILERSAILALCKYMCVSELICQQHLDVIIGLLKSEIEFGVKANIIISLGDLFNRFPNTLNERTKDIFMLLHDPQNLVRRQALMVITHLILNDMMKLKGEIVDICMLLEDQDERIRDQVKLFLHELHTKGNNNIYNLFPKAISRLSKEFQDLSMEEFQNIAKNLLDHIDKDKQTEQIVEKLCLKFRSSENPIEWRNTAYCLSQLKYTEKIFIKLMEYYDFYKDIILKNNEVRIYFATLVATLKKQFSNKPDLRKFLEEYEMKILASDEQAQLNLKQIQIVGGVGSISKQRPKGKKVQIQQKAGENNNMELDDDEEVKENLNISNVTSARQSNQNTKKRKIADISNQRLVQKGKAQQQNIEIISSDEEMM</sequence>
<organism evidence="11 12">
    <name type="scientific">Stylonychia lemnae</name>
    <name type="common">Ciliate</name>
    <dbReference type="NCBI Taxonomy" id="5949"/>
    <lineage>
        <taxon>Eukaryota</taxon>
        <taxon>Sar</taxon>
        <taxon>Alveolata</taxon>
        <taxon>Ciliophora</taxon>
        <taxon>Intramacronucleata</taxon>
        <taxon>Spirotrichea</taxon>
        <taxon>Stichotrichia</taxon>
        <taxon>Sporadotrichida</taxon>
        <taxon>Oxytrichidae</taxon>
        <taxon>Stylonychinae</taxon>
        <taxon>Stylonychia</taxon>
    </lineage>
</organism>
<proteinExistence type="predicted"/>
<dbReference type="InterPro" id="IPR011989">
    <property type="entry name" value="ARM-like"/>
</dbReference>
<feature type="domain" description="Condensin complex subunit 1 C-terminal" evidence="9">
    <location>
        <begin position="1106"/>
        <end position="1267"/>
    </location>
</feature>
<evidence type="ECO:0000256" key="1">
    <source>
        <dbReference type="ARBA" id="ARBA00004123"/>
    </source>
</evidence>
<dbReference type="EMBL" id="CCKQ01008068">
    <property type="protein sequence ID" value="CDW79509.1"/>
    <property type="molecule type" value="Genomic_DNA"/>
</dbReference>
<dbReference type="Pfam" id="PF12717">
    <property type="entry name" value="Cnd1"/>
    <property type="match status" value="1"/>
</dbReference>
<dbReference type="PANTHER" id="PTHR14222:SF2">
    <property type="entry name" value="CONDENSIN COMPLEX SUBUNIT 1"/>
    <property type="match status" value="1"/>
</dbReference>
<evidence type="ECO:0000256" key="5">
    <source>
        <dbReference type="ARBA" id="ARBA00023242"/>
    </source>
</evidence>
<dbReference type="GO" id="GO:0007076">
    <property type="term" value="P:mitotic chromosome condensation"/>
    <property type="evidence" value="ECO:0007669"/>
    <property type="project" value="InterPro"/>
</dbReference>
<dbReference type="OrthoDB" id="436262at2759"/>
<evidence type="ECO:0000313" key="11">
    <source>
        <dbReference type="EMBL" id="CDW79509.1"/>
    </source>
</evidence>
<dbReference type="GO" id="GO:0042393">
    <property type="term" value="F:histone binding"/>
    <property type="evidence" value="ECO:0007669"/>
    <property type="project" value="TreeGrafter"/>
</dbReference>
<evidence type="ECO:0000256" key="8">
    <source>
        <dbReference type="SAM" id="MobiDB-lite"/>
    </source>
</evidence>
<keyword evidence="3" id="KW-0498">Mitosis</keyword>
<reference evidence="11 12" key="1">
    <citation type="submission" date="2014-06" db="EMBL/GenBank/DDBJ databases">
        <authorList>
            <person name="Swart Estienne"/>
        </authorList>
    </citation>
    <scope>NUCLEOTIDE SEQUENCE [LARGE SCALE GENOMIC DNA]</scope>
    <source>
        <strain evidence="11 12">130c</strain>
    </source>
</reference>
<dbReference type="InParanoid" id="A0A078ABF3"/>
<evidence type="ECO:0000256" key="7">
    <source>
        <dbReference type="SAM" id="Coils"/>
    </source>
</evidence>
<gene>
    <name evidence="11" type="primary">Contig19570.g20750</name>
    <name evidence="11" type="ORF">STYLEM_8498</name>
</gene>
<dbReference type="GO" id="GO:0010032">
    <property type="term" value="P:meiotic chromosome condensation"/>
    <property type="evidence" value="ECO:0007669"/>
    <property type="project" value="TreeGrafter"/>
</dbReference>
<evidence type="ECO:0000256" key="6">
    <source>
        <dbReference type="ARBA" id="ARBA00023306"/>
    </source>
</evidence>
<name>A0A078ABF3_STYLE</name>
<keyword evidence="12" id="KW-1185">Reference proteome</keyword>
<comment type="subcellular location">
    <subcellularLocation>
        <location evidence="1">Nucleus</location>
    </subcellularLocation>
</comment>
<keyword evidence="6" id="KW-0131">Cell cycle</keyword>
<evidence type="ECO:0000256" key="3">
    <source>
        <dbReference type="ARBA" id="ARBA00022776"/>
    </source>
</evidence>
<accession>A0A078ABF3</accession>
<feature type="compositionally biased region" description="Basic and acidic residues" evidence="8">
    <location>
        <begin position="988"/>
        <end position="1000"/>
    </location>
</feature>
<dbReference type="Pfam" id="PF12922">
    <property type="entry name" value="Cnd1_N"/>
    <property type="match status" value="1"/>
</dbReference>
<dbReference type="InterPro" id="IPR026971">
    <property type="entry name" value="CND1/NCAPD3"/>
</dbReference>
<dbReference type="Gene3D" id="1.25.10.10">
    <property type="entry name" value="Leucine-rich Repeat Variant"/>
    <property type="match status" value="2"/>
</dbReference>
<feature type="region of interest" description="Disordered" evidence="8">
    <location>
        <begin position="979"/>
        <end position="1002"/>
    </location>
</feature>
<keyword evidence="7" id="KW-0175">Coiled coil</keyword>
<evidence type="ECO:0000259" key="9">
    <source>
        <dbReference type="Pfam" id="PF12717"/>
    </source>
</evidence>
<dbReference type="GO" id="GO:0005634">
    <property type="term" value="C:nucleus"/>
    <property type="evidence" value="ECO:0007669"/>
    <property type="project" value="UniProtKB-SubCell"/>
</dbReference>
<evidence type="ECO:0000256" key="2">
    <source>
        <dbReference type="ARBA" id="ARBA00022618"/>
    </source>
</evidence>
<dbReference type="SUPFAM" id="SSF48371">
    <property type="entry name" value="ARM repeat"/>
    <property type="match status" value="2"/>
</dbReference>
<dbReference type="GO" id="GO:0000796">
    <property type="term" value="C:condensin complex"/>
    <property type="evidence" value="ECO:0007669"/>
    <property type="project" value="TreeGrafter"/>
</dbReference>
<feature type="region of interest" description="Disordered" evidence="8">
    <location>
        <begin position="189"/>
        <end position="216"/>
    </location>
</feature>
<feature type="coiled-coil region" evidence="7">
    <location>
        <begin position="539"/>
        <end position="602"/>
    </location>
</feature>
<evidence type="ECO:0000259" key="10">
    <source>
        <dbReference type="Pfam" id="PF12922"/>
    </source>
</evidence>
<evidence type="ECO:0000313" key="12">
    <source>
        <dbReference type="Proteomes" id="UP000039865"/>
    </source>
</evidence>
<dbReference type="InterPro" id="IPR016024">
    <property type="entry name" value="ARM-type_fold"/>
</dbReference>
<dbReference type="Proteomes" id="UP000039865">
    <property type="component" value="Unassembled WGS sequence"/>
</dbReference>
<protein>
    <submittedName>
        <fullName evidence="11">Condensin complex subunit 1</fullName>
    </submittedName>
</protein>
<keyword evidence="5" id="KW-0539">Nucleus</keyword>
<feature type="compositionally biased region" description="Polar residues" evidence="8">
    <location>
        <begin position="207"/>
        <end position="216"/>
    </location>
</feature>
<dbReference type="GO" id="GO:0000779">
    <property type="term" value="C:condensed chromosome, centromeric region"/>
    <property type="evidence" value="ECO:0007669"/>
    <property type="project" value="TreeGrafter"/>
</dbReference>
<dbReference type="InterPro" id="IPR032682">
    <property type="entry name" value="Cnd1_C"/>
</dbReference>
<dbReference type="InterPro" id="IPR024324">
    <property type="entry name" value="Condensin_cplx_su1_N"/>
</dbReference>
<feature type="domain" description="Condensin complex subunit 1 N-terminal" evidence="10">
    <location>
        <begin position="157"/>
        <end position="296"/>
    </location>
</feature>
<dbReference type="GO" id="GO:0051301">
    <property type="term" value="P:cell division"/>
    <property type="evidence" value="ECO:0007669"/>
    <property type="project" value="UniProtKB-KW"/>
</dbReference>
<evidence type="ECO:0000256" key="4">
    <source>
        <dbReference type="ARBA" id="ARBA00023067"/>
    </source>
</evidence>
<dbReference type="OMA" id="DVIAKLW"/>
<keyword evidence="2" id="KW-0132">Cell division</keyword>